<evidence type="ECO:0000259" key="2">
    <source>
        <dbReference type="Pfam" id="PF13240"/>
    </source>
</evidence>
<dbReference type="EMBL" id="AAGPUO010000018">
    <property type="protein sequence ID" value="EBQ6858922.1"/>
    <property type="molecule type" value="Genomic_DNA"/>
</dbReference>
<evidence type="ECO:0000256" key="1">
    <source>
        <dbReference type="SAM" id="Phobius"/>
    </source>
</evidence>
<dbReference type="Pfam" id="PF13240">
    <property type="entry name" value="Zn_Ribbon_1"/>
    <property type="match status" value="1"/>
</dbReference>
<comment type="caution">
    <text evidence="3">The sequence shown here is derived from an EMBL/GenBank/DDBJ whole genome shotgun (WGS) entry which is preliminary data.</text>
</comment>
<keyword evidence="1" id="KW-0472">Membrane</keyword>
<dbReference type="InterPro" id="IPR026870">
    <property type="entry name" value="Zinc_ribbon_dom"/>
</dbReference>
<name>A0A5U5UGV4_SALER</name>
<evidence type="ECO:0000313" key="3">
    <source>
        <dbReference type="EMBL" id="EBQ6858922.1"/>
    </source>
</evidence>
<gene>
    <name evidence="3" type="ORF">BUX03_13015</name>
</gene>
<sequence length="207" mass="22951">MALINCSECGNQISDKAAACPHCGMPLRNEAEHHTNHRVNSTTYDDEETFSGRFFTYIKILVKCGILLFVVFYVVPFFFSGNSDQIDQVGSSSSSQVSRPDPTSMTLFAAQEITDAYERNTVSADQQFKGKWILMEGDVTNISTDISNDAYVTFDATNSFYSPRAKFISKERDKLASLTKGQHIVVLCIGDGDTLKTPILKDCTLVN</sequence>
<feature type="transmembrane region" description="Helical" evidence="1">
    <location>
        <begin position="60"/>
        <end position="79"/>
    </location>
</feature>
<organism evidence="3">
    <name type="scientific">Salmonella enterica</name>
    <name type="common">Salmonella choleraesuis</name>
    <dbReference type="NCBI Taxonomy" id="28901"/>
    <lineage>
        <taxon>Bacteria</taxon>
        <taxon>Pseudomonadati</taxon>
        <taxon>Pseudomonadota</taxon>
        <taxon>Gammaproteobacteria</taxon>
        <taxon>Enterobacterales</taxon>
        <taxon>Enterobacteriaceae</taxon>
        <taxon>Salmonella</taxon>
    </lineage>
</organism>
<keyword evidence="1" id="KW-1133">Transmembrane helix</keyword>
<accession>A0A5U5UGV4</accession>
<feature type="domain" description="Zinc-ribbon" evidence="2">
    <location>
        <begin position="6"/>
        <end position="27"/>
    </location>
</feature>
<protein>
    <submittedName>
        <fullName evidence="3">Zinc-ribbon domain-containing protein</fullName>
    </submittedName>
</protein>
<keyword evidence="1" id="KW-0812">Transmembrane</keyword>
<dbReference type="AlphaFoldDB" id="A0A5U5UGV4"/>
<dbReference type="InterPro" id="IPR024422">
    <property type="entry name" value="Protein_unknown_function_OB"/>
</dbReference>
<reference evidence="3" key="1">
    <citation type="submission" date="2018-07" db="EMBL/GenBank/DDBJ databases">
        <authorList>
            <consortium name="GenomeTrakr network: Whole genome sequencing for foodborne pathogen traceback"/>
        </authorList>
    </citation>
    <scope>NUCLEOTIDE SEQUENCE</scope>
    <source>
        <strain evidence="3">FDA00011140</strain>
    </source>
</reference>
<dbReference type="Pfam" id="PF12869">
    <property type="entry name" value="tRNA_anti-like"/>
    <property type="match status" value="1"/>
</dbReference>
<proteinExistence type="predicted"/>